<organism evidence="1">
    <name type="scientific">marine sediment metagenome</name>
    <dbReference type="NCBI Taxonomy" id="412755"/>
    <lineage>
        <taxon>unclassified sequences</taxon>
        <taxon>metagenomes</taxon>
        <taxon>ecological metagenomes</taxon>
    </lineage>
</organism>
<evidence type="ECO:0000313" key="1">
    <source>
        <dbReference type="EMBL" id="KKK54153.1"/>
    </source>
</evidence>
<reference evidence="1" key="1">
    <citation type="journal article" date="2015" name="Nature">
        <title>Complex archaea that bridge the gap between prokaryotes and eukaryotes.</title>
        <authorList>
            <person name="Spang A."/>
            <person name="Saw J.H."/>
            <person name="Jorgensen S.L."/>
            <person name="Zaremba-Niedzwiedzka K."/>
            <person name="Martijn J."/>
            <person name="Lind A.E."/>
            <person name="van Eijk R."/>
            <person name="Schleper C."/>
            <person name="Guy L."/>
            <person name="Ettema T.J."/>
        </authorList>
    </citation>
    <scope>NUCLEOTIDE SEQUENCE</scope>
</reference>
<accession>A0A0F8WC26</accession>
<gene>
    <name evidence="1" type="ORF">LCGC14_3087590</name>
</gene>
<comment type="caution">
    <text evidence="1">The sequence shown here is derived from an EMBL/GenBank/DDBJ whole genome shotgun (WGS) entry which is preliminary data.</text>
</comment>
<dbReference type="EMBL" id="LAZR01066141">
    <property type="protein sequence ID" value="KKK54153.1"/>
    <property type="molecule type" value="Genomic_DNA"/>
</dbReference>
<name>A0A0F8WC26_9ZZZZ</name>
<protein>
    <submittedName>
        <fullName evidence="1">Uncharacterized protein</fullName>
    </submittedName>
</protein>
<sequence length="94" mass="10081">MAERKLLILAPRSGSRLRITDEGVNDAGVVYAYEQTFRPITIADDASIYATWQRFGLEIRHTGAVDLVFTPIVDGVDVSAEGGGVMTLADPGGE</sequence>
<proteinExistence type="predicted"/>
<dbReference type="AlphaFoldDB" id="A0A0F8WC26"/>
<feature type="non-terminal residue" evidence="1">
    <location>
        <position position="94"/>
    </location>
</feature>